<dbReference type="KEGG" id="pcm:AY601_2265"/>
<dbReference type="PATRIC" id="fig|188932.3.peg.2371"/>
<accession>A0A127VD88</accession>
<dbReference type="OrthoDB" id="1340494at2"/>
<evidence type="ECO:0000256" key="2">
    <source>
        <dbReference type="SAM" id="Phobius"/>
    </source>
</evidence>
<organism evidence="3 4">
    <name type="scientific">Pedobacter cryoconitis</name>
    <dbReference type="NCBI Taxonomy" id="188932"/>
    <lineage>
        <taxon>Bacteria</taxon>
        <taxon>Pseudomonadati</taxon>
        <taxon>Bacteroidota</taxon>
        <taxon>Sphingobacteriia</taxon>
        <taxon>Sphingobacteriales</taxon>
        <taxon>Sphingobacteriaceae</taxon>
        <taxon>Pedobacter</taxon>
    </lineage>
</organism>
<sequence length="409" mass="45699">MFDDYREKVILTYEEKKKANAISLNLLHLTPGNIREECIKVYEERPLKKDENLLRSFFESKGDTTNYSSNIKATDIDKFRPLINFIRGKTVIPESKNVELLAWLIDFEPRPYKGDFDYVNMPLSGGGNIPVLPEGLGTSLPPTSVPVMVPVPVTVPAPVTVPPEESGQPISLTPIPEPVSSEKSGSPVSPTPIPEPISPEKSGQPISPTPAPVTVPPEDSEPPVSPTPIPESISPENSQSEIPTTVTISANDLPPGERKVNKSTIIQKILAFIRKFEWLKHAIPKSKKEKAAISLIIIFTIASITYLIIINNKKCMYWTGEHYEAISCEQTVGDVAIIAKDTVKLNHLKKIMHPDTLTQNSLGKVWYVKTYEGLEFYTSDGFHPIYSERRLRPITMRILNKYILKNQSY</sequence>
<keyword evidence="2" id="KW-0472">Membrane</keyword>
<feature type="transmembrane region" description="Helical" evidence="2">
    <location>
        <begin position="291"/>
        <end position="309"/>
    </location>
</feature>
<feature type="region of interest" description="Disordered" evidence="1">
    <location>
        <begin position="160"/>
        <end position="254"/>
    </location>
</feature>
<keyword evidence="2" id="KW-1133">Transmembrane helix</keyword>
<dbReference type="AlphaFoldDB" id="A0A127VD88"/>
<protein>
    <submittedName>
        <fullName evidence="3">Uncharacterized protein</fullName>
    </submittedName>
</protein>
<gene>
    <name evidence="3" type="ORF">AY601_2265</name>
</gene>
<dbReference type="Proteomes" id="UP000071561">
    <property type="component" value="Chromosome"/>
</dbReference>
<evidence type="ECO:0000313" key="4">
    <source>
        <dbReference type="Proteomes" id="UP000071561"/>
    </source>
</evidence>
<evidence type="ECO:0000313" key="3">
    <source>
        <dbReference type="EMBL" id="AMP99160.1"/>
    </source>
</evidence>
<reference evidence="3 4" key="1">
    <citation type="submission" date="2016-03" db="EMBL/GenBank/DDBJ databases">
        <title>Complete genome sequence of Pedobacter cryoconitis PAMC 27485.</title>
        <authorList>
            <person name="Lee J."/>
            <person name="Kim O.-S."/>
        </authorList>
    </citation>
    <scope>NUCLEOTIDE SEQUENCE [LARGE SCALE GENOMIC DNA]</scope>
    <source>
        <strain evidence="3 4">PAMC 27485</strain>
    </source>
</reference>
<evidence type="ECO:0000256" key="1">
    <source>
        <dbReference type="SAM" id="MobiDB-lite"/>
    </source>
</evidence>
<feature type="compositionally biased region" description="Low complexity" evidence="1">
    <location>
        <begin position="230"/>
        <end position="243"/>
    </location>
</feature>
<name>A0A127VD88_9SPHI</name>
<dbReference type="PRINTS" id="PR01217">
    <property type="entry name" value="PRICHEXTENSN"/>
</dbReference>
<proteinExistence type="predicted"/>
<dbReference type="EMBL" id="CP014504">
    <property type="protein sequence ID" value="AMP99160.1"/>
    <property type="molecule type" value="Genomic_DNA"/>
</dbReference>
<keyword evidence="2" id="KW-0812">Transmembrane</keyword>
<dbReference type="RefSeq" id="WP_068400719.1">
    <property type="nucleotide sequence ID" value="NZ_CP014504.1"/>
</dbReference>
<keyword evidence="4" id="KW-1185">Reference proteome</keyword>